<feature type="domain" description="C2H2-type" evidence="18">
    <location>
        <begin position="1113"/>
        <end position="1140"/>
    </location>
</feature>
<dbReference type="PANTHER" id="PTHR11731">
    <property type="entry name" value="PROTEASE FAMILY S9B,C DIPEPTIDYL-PEPTIDASE IV-RELATED"/>
    <property type="match status" value="1"/>
</dbReference>
<evidence type="ECO:0000259" key="18">
    <source>
        <dbReference type="PROSITE" id="PS50157"/>
    </source>
</evidence>
<dbReference type="SUPFAM" id="SSF53474">
    <property type="entry name" value="alpha/beta-Hydrolases"/>
    <property type="match status" value="1"/>
</dbReference>
<dbReference type="SMART" id="SM00355">
    <property type="entry name" value="ZnF_C2H2"/>
    <property type="match status" value="5"/>
</dbReference>
<feature type="compositionally biased region" description="Polar residues" evidence="16">
    <location>
        <begin position="998"/>
        <end position="1012"/>
    </location>
</feature>
<keyword evidence="11" id="KW-0804">Transcription</keyword>
<feature type="region of interest" description="Disordered" evidence="16">
    <location>
        <begin position="1198"/>
        <end position="1221"/>
    </location>
</feature>
<keyword evidence="7" id="KW-0862">Zinc</keyword>
<dbReference type="GO" id="GO:0006508">
    <property type="term" value="P:proteolysis"/>
    <property type="evidence" value="ECO:0007669"/>
    <property type="project" value="InterPro"/>
</dbReference>
<dbReference type="GO" id="GO:0005634">
    <property type="term" value="C:nucleus"/>
    <property type="evidence" value="ECO:0007669"/>
    <property type="project" value="UniProtKB-SubCell"/>
</dbReference>
<keyword evidence="17" id="KW-0472">Membrane</keyword>
<dbReference type="FunFam" id="3.30.160.60:FF:000231">
    <property type="entry name" value="PLAG1 like zinc finger 2"/>
    <property type="match status" value="1"/>
</dbReference>
<keyword evidence="13" id="KW-0539">Nucleus</keyword>
<evidence type="ECO:0000256" key="12">
    <source>
        <dbReference type="ARBA" id="ARBA00023180"/>
    </source>
</evidence>
<feature type="domain" description="C2H2-type" evidence="18">
    <location>
        <begin position="1177"/>
        <end position="1205"/>
    </location>
</feature>
<dbReference type="Pfam" id="PF00326">
    <property type="entry name" value="Peptidase_S9"/>
    <property type="match status" value="1"/>
</dbReference>
<dbReference type="PANTHER" id="PTHR11731:SF135">
    <property type="entry name" value="INACTIVE DIPEPTIDYL PEPTIDASE 10-LIKE PROTEIN"/>
    <property type="match status" value="1"/>
</dbReference>
<evidence type="ECO:0000256" key="4">
    <source>
        <dbReference type="ARBA" id="ARBA00022723"/>
    </source>
</evidence>
<dbReference type="GO" id="GO:0003677">
    <property type="term" value="F:DNA binding"/>
    <property type="evidence" value="ECO:0007669"/>
    <property type="project" value="UniProtKB-KW"/>
</dbReference>
<feature type="domain" description="C2H2-type" evidence="18">
    <location>
        <begin position="1082"/>
        <end position="1111"/>
    </location>
</feature>
<dbReference type="GO" id="GO:0010468">
    <property type="term" value="P:regulation of gene expression"/>
    <property type="evidence" value="ECO:0007669"/>
    <property type="project" value="UniProtKB-ARBA"/>
</dbReference>
<name>A0A9P0AZK5_BRAAE</name>
<proteinExistence type="inferred from homology"/>
<dbReference type="Gene3D" id="2.140.10.30">
    <property type="entry name" value="Dipeptidylpeptidase IV, N-terminal domain"/>
    <property type="match status" value="1"/>
</dbReference>
<comment type="similarity">
    <text evidence="2">Belongs to the krueppel C2H2-type zinc-finger protein family.</text>
</comment>
<evidence type="ECO:0000256" key="8">
    <source>
        <dbReference type="ARBA" id="ARBA00023015"/>
    </source>
</evidence>
<reference evidence="19" key="1">
    <citation type="submission" date="2021-12" db="EMBL/GenBank/DDBJ databases">
        <authorList>
            <person name="King R."/>
        </authorList>
    </citation>
    <scope>NUCLEOTIDE SEQUENCE</scope>
</reference>
<dbReference type="FunFam" id="3.40.50.1820:FF:000003">
    <property type="entry name" value="Dipeptidyl peptidase 4"/>
    <property type="match status" value="1"/>
</dbReference>
<dbReference type="Proteomes" id="UP001154078">
    <property type="component" value="Chromosome 2"/>
</dbReference>
<dbReference type="Gene3D" id="3.30.160.60">
    <property type="entry name" value="Classic Zinc Finger"/>
    <property type="match status" value="3"/>
</dbReference>
<keyword evidence="9" id="KW-0238">DNA-binding</keyword>
<evidence type="ECO:0000256" key="11">
    <source>
        <dbReference type="ARBA" id="ARBA00023163"/>
    </source>
</evidence>
<evidence type="ECO:0000256" key="13">
    <source>
        <dbReference type="ARBA" id="ARBA00023242"/>
    </source>
</evidence>
<feature type="compositionally biased region" description="Basic and acidic residues" evidence="16">
    <location>
        <begin position="1201"/>
        <end position="1221"/>
    </location>
</feature>
<dbReference type="GO" id="GO:0010557">
    <property type="term" value="P:positive regulation of macromolecule biosynthetic process"/>
    <property type="evidence" value="ECO:0007669"/>
    <property type="project" value="UniProtKB-ARBA"/>
</dbReference>
<feature type="domain" description="C2H2-type" evidence="18">
    <location>
        <begin position="1149"/>
        <end position="1176"/>
    </location>
</feature>
<evidence type="ECO:0000256" key="9">
    <source>
        <dbReference type="ARBA" id="ARBA00023125"/>
    </source>
</evidence>
<dbReference type="InterPro" id="IPR001375">
    <property type="entry name" value="Peptidase_S9_cat"/>
</dbReference>
<keyword evidence="17" id="KW-0812">Transmembrane</keyword>
<feature type="region of interest" description="Disordered" evidence="16">
    <location>
        <begin position="992"/>
        <end position="1037"/>
    </location>
</feature>
<gene>
    <name evidence="19" type="ORF">MELIAE_LOCUS4329</name>
</gene>
<dbReference type="InterPro" id="IPR036236">
    <property type="entry name" value="Znf_C2H2_sf"/>
</dbReference>
<dbReference type="GO" id="GO:0008270">
    <property type="term" value="F:zinc ion binding"/>
    <property type="evidence" value="ECO:0007669"/>
    <property type="project" value="UniProtKB-KW"/>
</dbReference>
<keyword evidence="4" id="KW-0479">Metal-binding</keyword>
<evidence type="ECO:0000256" key="16">
    <source>
        <dbReference type="SAM" id="MobiDB-lite"/>
    </source>
</evidence>
<dbReference type="FunFam" id="3.30.160.60:FF:000256">
    <property type="entry name" value="PLAG1 like zinc finger 2"/>
    <property type="match status" value="1"/>
</dbReference>
<protein>
    <recommendedName>
        <fullName evidence="14">Venom dipeptidyl peptidase 4</fullName>
    </recommendedName>
</protein>
<evidence type="ECO:0000256" key="7">
    <source>
        <dbReference type="ARBA" id="ARBA00022833"/>
    </source>
</evidence>
<feature type="domain" description="C2H2-type" evidence="18">
    <location>
        <begin position="1036"/>
        <end position="1063"/>
    </location>
</feature>
<evidence type="ECO:0000256" key="15">
    <source>
        <dbReference type="PROSITE-ProRule" id="PRU00042"/>
    </source>
</evidence>
<evidence type="ECO:0000256" key="1">
    <source>
        <dbReference type="ARBA" id="ARBA00004123"/>
    </source>
</evidence>
<evidence type="ECO:0000256" key="6">
    <source>
        <dbReference type="ARBA" id="ARBA00022771"/>
    </source>
</evidence>
<keyword evidence="6 15" id="KW-0863">Zinc-finger</keyword>
<dbReference type="PROSITE" id="PS50157">
    <property type="entry name" value="ZINC_FINGER_C2H2_2"/>
    <property type="match status" value="5"/>
</dbReference>
<comment type="similarity">
    <text evidence="3">Belongs to the peptidase S9B family. DPPIV subfamily.</text>
</comment>
<comment type="subcellular location">
    <subcellularLocation>
        <location evidence="1">Nucleus</location>
    </subcellularLocation>
</comment>
<dbReference type="Pfam" id="PF00930">
    <property type="entry name" value="DPPIV_N"/>
    <property type="match status" value="1"/>
</dbReference>
<dbReference type="SUPFAM" id="SSF82171">
    <property type="entry name" value="DPP6 N-terminal domain-like"/>
    <property type="match status" value="1"/>
</dbReference>
<feature type="compositionally biased region" description="Polar residues" evidence="16">
    <location>
        <begin position="1311"/>
        <end position="1324"/>
    </location>
</feature>
<feature type="compositionally biased region" description="Basic and acidic residues" evidence="16">
    <location>
        <begin position="15"/>
        <end position="32"/>
    </location>
</feature>
<dbReference type="InterPro" id="IPR002469">
    <property type="entry name" value="Peptidase_S9B_N"/>
</dbReference>
<dbReference type="InterPro" id="IPR050278">
    <property type="entry name" value="Serine_Prot_S9B/DPPIV"/>
</dbReference>
<sequence length="1324" mass="148996">MSTSETQTTSTSLAEKPDKSVVPVKKVEDKASKSPKSPKAATGNRVKINAPYAYVEELVVSSPNERNWRGIFIALLVIVAVLGLIVFSIVLVSPPEEGPRTKGIKPTLEDIFVKLPPPARFNGTWISDYEFIYKDAQGGITLYNADNLTTSIIMTNSTFRQYEVKDFKISNDLRYVLLISDIQKVYAYTAIAKYYIYEIATRIRKPLSPKELDEKAPYLQYATWSPDGTGIAFVHDNDIYYKPKVEKDLVCRITNTGIQGLIYNGIPDWLYENEILHVSSTVWFSPDGLYLLYMTFNDTNVGEYRYPWFESDNVKAAYPSIKSFRFPKVESPNPEVSVWIVNLTMPKYLFPFELKPTNSVEAGSYVTSASFNGDNNVAVIWLNRHQNMYVIVTCRSQNAYNCTDFHIEAEHIGWTEPIFHPVFNENGTKAIVRLPVKDGDNGHFMHACELYNNKVRPLTHGAFELTRILAWDEESQEIYAIATTENTPGVRHLIKITDGIVPEWFCLTCKLELDPNSTLADAMNDTQTSKALLLDYDCEYNNVIFSKNFKYYIQECLGPDIPIVALARTLTNQRLAVLDSSVKLRRKVKKFSPPQIKTISVEIEFGYKAQVRLYMPQVLREYEDVTFPLILIVDAAPSSQSVSSKWELSWPWYLASSRNYVVAKIDARGSGFQGVKMRREVQRRIGLIEVQDQLAVLTYLRDTFKYIDRAKICTTGRGYGGYVSAMMLLQDFHQVINCSVSISPITNWKYYNSYFSEKYLGFPSKHMQEYDNADLTMKATNLNDRHFLLVHGTADTKVTPEHSFMLAKALIDQEILFQQLAYPDEGHNFRTKALLHMYKEIDQFFNDSFGPVIEEWTVDDSNDVVHIGIAMGTPGDKAAKIGEVVKQEPVEPTEQPQAAEADLPVAAAAASVPPFPPAMGVQSVLPHFETFGPGLGLKQDPGTALVGIEQGQLEFYFPHSKYYPSASETLSVYPAASKPAPTPRHVAIVNPEEAGPSGIQTPKSTSRSTSASPGKLKKNKKQPAASPSTPTPKKSHACGVCQKNYASSAKLAKHQQTHACSSPFKCDTCKKVFVHSPSKEIYACEKPDCKKEYTSLMSYRKHLAIHEAEAGNLTCAICSKTFETKDEIVYHLKIHSGSRTVKNPDEKKCTCDYCDRKFFTKKDVRRHLVVHTGMRNFLCQYCPQRFGRKDHLVRHIKKSHARDVKDEQQTAKSEKKELPETVTKPKTEVKIESCNTSEFPLEYIDIDETLFIEPSTSNPAELTDLGPIVLEDEIADDDDAALADVPVPVPNVLDESVVARLLDSADDDNTPLPSFSKTFQPPPT</sequence>
<evidence type="ECO:0000256" key="3">
    <source>
        <dbReference type="ARBA" id="ARBA00010036"/>
    </source>
</evidence>
<evidence type="ECO:0000256" key="2">
    <source>
        <dbReference type="ARBA" id="ARBA00006991"/>
    </source>
</evidence>
<dbReference type="GO" id="GO:0005886">
    <property type="term" value="C:plasma membrane"/>
    <property type="evidence" value="ECO:0007669"/>
    <property type="project" value="TreeGrafter"/>
</dbReference>
<dbReference type="Gene3D" id="3.40.50.1820">
    <property type="entry name" value="alpha/beta hydrolase"/>
    <property type="match status" value="1"/>
</dbReference>
<evidence type="ECO:0000256" key="5">
    <source>
        <dbReference type="ARBA" id="ARBA00022737"/>
    </source>
</evidence>
<evidence type="ECO:0000256" key="10">
    <source>
        <dbReference type="ARBA" id="ARBA00023159"/>
    </source>
</evidence>
<accession>A0A9P0AZK5</accession>
<evidence type="ECO:0000256" key="14">
    <source>
        <dbReference type="ARBA" id="ARBA00072929"/>
    </source>
</evidence>
<feature type="region of interest" description="Disordered" evidence="16">
    <location>
        <begin position="1"/>
        <end position="42"/>
    </location>
</feature>
<organism evidence="19 20">
    <name type="scientific">Brassicogethes aeneus</name>
    <name type="common">Rape pollen beetle</name>
    <name type="synonym">Meligethes aeneus</name>
    <dbReference type="NCBI Taxonomy" id="1431903"/>
    <lineage>
        <taxon>Eukaryota</taxon>
        <taxon>Metazoa</taxon>
        <taxon>Ecdysozoa</taxon>
        <taxon>Arthropoda</taxon>
        <taxon>Hexapoda</taxon>
        <taxon>Insecta</taxon>
        <taxon>Pterygota</taxon>
        <taxon>Neoptera</taxon>
        <taxon>Endopterygota</taxon>
        <taxon>Coleoptera</taxon>
        <taxon>Polyphaga</taxon>
        <taxon>Cucujiformia</taxon>
        <taxon>Nitidulidae</taxon>
        <taxon>Meligethinae</taxon>
        <taxon>Brassicogethes</taxon>
    </lineage>
</organism>
<dbReference type="PROSITE" id="PS00028">
    <property type="entry name" value="ZINC_FINGER_C2H2_1"/>
    <property type="match status" value="5"/>
</dbReference>
<feature type="region of interest" description="Disordered" evidence="16">
    <location>
        <begin position="1304"/>
        <end position="1324"/>
    </location>
</feature>
<evidence type="ECO:0000313" key="20">
    <source>
        <dbReference type="Proteomes" id="UP001154078"/>
    </source>
</evidence>
<evidence type="ECO:0000313" key="19">
    <source>
        <dbReference type="EMBL" id="CAH0551801.1"/>
    </source>
</evidence>
<keyword evidence="20" id="KW-1185">Reference proteome</keyword>
<keyword evidence="12" id="KW-0325">Glycoprotein</keyword>
<dbReference type="InterPro" id="IPR013087">
    <property type="entry name" value="Znf_C2H2_type"/>
</dbReference>
<keyword evidence="5" id="KW-0677">Repeat</keyword>
<feature type="compositionally biased region" description="Low complexity" evidence="16">
    <location>
        <begin position="1"/>
        <end position="12"/>
    </location>
</feature>
<feature type="transmembrane region" description="Helical" evidence="17">
    <location>
        <begin position="71"/>
        <end position="92"/>
    </location>
</feature>
<evidence type="ECO:0000256" key="17">
    <source>
        <dbReference type="SAM" id="Phobius"/>
    </source>
</evidence>
<dbReference type="EMBL" id="OV121133">
    <property type="protein sequence ID" value="CAH0551801.1"/>
    <property type="molecule type" value="Genomic_DNA"/>
</dbReference>
<keyword evidence="8" id="KW-0805">Transcription regulation</keyword>
<dbReference type="SUPFAM" id="SSF57667">
    <property type="entry name" value="beta-beta-alpha zinc fingers"/>
    <property type="match status" value="3"/>
</dbReference>
<keyword evidence="10" id="KW-0010">Activator</keyword>
<dbReference type="Pfam" id="PF00096">
    <property type="entry name" value="zf-C2H2"/>
    <property type="match status" value="2"/>
</dbReference>
<dbReference type="InterPro" id="IPR029058">
    <property type="entry name" value="AB_hydrolase_fold"/>
</dbReference>
<dbReference type="GO" id="GO:0008236">
    <property type="term" value="F:serine-type peptidase activity"/>
    <property type="evidence" value="ECO:0007669"/>
    <property type="project" value="InterPro"/>
</dbReference>
<dbReference type="OrthoDB" id="16520at2759"/>
<keyword evidence="17" id="KW-1133">Transmembrane helix</keyword>